<organism evidence="1 2">
    <name type="scientific">Amycolatopsis minnesotensis</name>
    <dbReference type="NCBI Taxonomy" id="337894"/>
    <lineage>
        <taxon>Bacteria</taxon>
        <taxon>Bacillati</taxon>
        <taxon>Actinomycetota</taxon>
        <taxon>Actinomycetes</taxon>
        <taxon>Pseudonocardiales</taxon>
        <taxon>Pseudonocardiaceae</taxon>
        <taxon>Amycolatopsis</taxon>
    </lineage>
</organism>
<evidence type="ECO:0000313" key="2">
    <source>
        <dbReference type="Proteomes" id="UP001501116"/>
    </source>
</evidence>
<keyword evidence="2" id="KW-1185">Reference proteome</keyword>
<name>A0ABP5BIF8_9PSEU</name>
<reference evidence="2" key="1">
    <citation type="journal article" date="2019" name="Int. J. Syst. Evol. Microbiol.">
        <title>The Global Catalogue of Microorganisms (GCM) 10K type strain sequencing project: providing services to taxonomists for standard genome sequencing and annotation.</title>
        <authorList>
            <consortium name="The Broad Institute Genomics Platform"/>
            <consortium name="The Broad Institute Genome Sequencing Center for Infectious Disease"/>
            <person name="Wu L."/>
            <person name="Ma J."/>
        </authorList>
    </citation>
    <scope>NUCLEOTIDE SEQUENCE [LARGE SCALE GENOMIC DNA]</scope>
    <source>
        <strain evidence="2">JCM 14545</strain>
    </source>
</reference>
<evidence type="ECO:0008006" key="3">
    <source>
        <dbReference type="Google" id="ProtNLM"/>
    </source>
</evidence>
<dbReference type="Proteomes" id="UP001501116">
    <property type="component" value="Unassembled WGS sequence"/>
</dbReference>
<proteinExistence type="predicted"/>
<evidence type="ECO:0000313" key="1">
    <source>
        <dbReference type="EMBL" id="GAA1945938.1"/>
    </source>
</evidence>
<accession>A0ABP5BIF8</accession>
<protein>
    <recommendedName>
        <fullName evidence="3">Mersacidin/lichenicidin family type 2 lantibiotic</fullName>
    </recommendedName>
</protein>
<gene>
    <name evidence="1" type="ORF">GCM10009754_12240</name>
</gene>
<comment type="caution">
    <text evidence="1">The sequence shown here is derived from an EMBL/GenBank/DDBJ whole genome shotgun (WGS) entry which is preliminary data.</text>
</comment>
<dbReference type="RefSeq" id="WP_344414356.1">
    <property type="nucleotide sequence ID" value="NZ_BAAANN010000004.1"/>
</dbReference>
<dbReference type="EMBL" id="BAAANN010000004">
    <property type="protein sequence ID" value="GAA1945938.1"/>
    <property type="molecule type" value="Genomic_DNA"/>
</dbReference>
<sequence length="62" mass="7141">MSLSLASDRIREWARENADDREMLFGPVPEKRAMTTPEMTIMSSYATYWHPGPPPYAYPCCD</sequence>